<dbReference type="EMBL" id="LOED01000013">
    <property type="protein sequence ID" value="KXG77226.1"/>
    <property type="molecule type" value="Genomic_DNA"/>
</dbReference>
<keyword evidence="3 10" id="KW-0444">Lipid biosynthesis</keyword>
<accession>A0A140L9K1</accession>
<comment type="catalytic activity">
    <reaction evidence="1 10">
        <text>a fatty acyl-[ACP] + phosphate = an acyl phosphate + holo-[ACP]</text>
        <dbReference type="Rhea" id="RHEA:42292"/>
        <dbReference type="Rhea" id="RHEA-COMP:9685"/>
        <dbReference type="Rhea" id="RHEA-COMP:14125"/>
        <dbReference type="ChEBI" id="CHEBI:43474"/>
        <dbReference type="ChEBI" id="CHEBI:59918"/>
        <dbReference type="ChEBI" id="CHEBI:64479"/>
        <dbReference type="ChEBI" id="CHEBI:138651"/>
        <dbReference type="EC" id="2.3.1.274"/>
    </reaction>
</comment>
<keyword evidence="4 10" id="KW-0808">Transferase</keyword>
<evidence type="ECO:0000256" key="1">
    <source>
        <dbReference type="ARBA" id="ARBA00001232"/>
    </source>
</evidence>
<sequence>MKIIVDAMGGDHAPGEVVLGAVNAAKELGINIVLVGNEEKIKLYLDEQDPRIEIVNAQEVIGNDEPPVMAVRTKKNASIPKGLRLLKEGYGKAMVSAGSTGALMAGGLFTLGRFEGIERPAIATMFPTRKKPALLLDIGANSECKPKNLAQFAVMGSIYYREIMGVESPKVGLLNIGVEEEKGNSLVKTAYGMLKELKNINFCGNVEPRDFFDGNFDVVVCDGFTGNIFLKTVEGLGFFLLDQLKDEIKRNITYALGALLIKPVFNAVKAKMDYSEYGGAMFLGLDGILVKCHGSSDQKAIFNGIKVAKKFVENDILFELKEAIKEIEGEIKC</sequence>
<dbReference type="AlphaFoldDB" id="A0A140L9K1"/>
<comment type="subcellular location">
    <subcellularLocation>
        <location evidence="10">Cytoplasm</location>
    </subcellularLocation>
    <text evidence="10">Associated with the membrane possibly through PlsY.</text>
</comment>
<gene>
    <name evidence="10 11" type="primary">plsX</name>
    <name evidence="11" type="ORF">AN618_12550</name>
</gene>
<keyword evidence="12" id="KW-1185">Reference proteome</keyword>
<evidence type="ECO:0000256" key="3">
    <source>
        <dbReference type="ARBA" id="ARBA00022516"/>
    </source>
</evidence>
<dbReference type="PIRSF" id="PIRSF002465">
    <property type="entry name" value="Phsphlp_syn_PlsX"/>
    <property type="match status" value="1"/>
</dbReference>
<dbReference type="PANTHER" id="PTHR30100">
    <property type="entry name" value="FATTY ACID/PHOSPHOLIPID SYNTHESIS PROTEIN PLSX"/>
    <property type="match status" value="1"/>
</dbReference>
<keyword evidence="5 10" id="KW-0443">Lipid metabolism</keyword>
<dbReference type="Proteomes" id="UP000070427">
    <property type="component" value="Unassembled WGS sequence"/>
</dbReference>
<protein>
    <recommendedName>
        <fullName evidence="8 10">Phosphate acyltransferase</fullName>
        <ecNumber evidence="8 10">2.3.1.274</ecNumber>
    </recommendedName>
    <alternativeName>
        <fullName evidence="10">Acyl-ACP phosphotransacylase</fullName>
    </alternativeName>
    <alternativeName>
        <fullName evidence="10">Acyl-[acyl-carrier-protein]--phosphate acyltransferase</fullName>
    </alternativeName>
    <alternativeName>
        <fullName evidence="10">Phosphate-acyl-ACP acyltransferase</fullName>
    </alternativeName>
</protein>
<evidence type="ECO:0000256" key="5">
    <source>
        <dbReference type="ARBA" id="ARBA00023098"/>
    </source>
</evidence>
<dbReference type="EC" id="2.3.1.274" evidence="8 10"/>
<reference evidence="11 12" key="1">
    <citation type="submission" date="2015-12" db="EMBL/GenBank/DDBJ databases">
        <title>Draft genome sequnece of Fervidicola ferrireducens strain Y170.</title>
        <authorList>
            <person name="Patel B.K."/>
        </authorList>
    </citation>
    <scope>NUCLEOTIDE SEQUENCE [LARGE SCALE GENOMIC DNA]</scope>
    <source>
        <strain evidence="11 12">Y170</strain>
    </source>
</reference>
<dbReference type="SUPFAM" id="SSF53659">
    <property type="entry name" value="Isocitrate/Isopropylmalate dehydrogenase-like"/>
    <property type="match status" value="1"/>
</dbReference>
<comment type="caution">
    <text evidence="11">The sequence shown here is derived from an EMBL/GenBank/DDBJ whole genome shotgun (WGS) entry which is preliminary data.</text>
</comment>
<evidence type="ECO:0000256" key="10">
    <source>
        <dbReference type="HAMAP-Rule" id="MF_00019"/>
    </source>
</evidence>
<dbReference type="OrthoDB" id="9806408at2"/>
<dbReference type="NCBIfam" id="TIGR00182">
    <property type="entry name" value="plsX"/>
    <property type="match status" value="1"/>
</dbReference>
<evidence type="ECO:0000256" key="7">
    <source>
        <dbReference type="ARBA" id="ARBA00023264"/>
    </source>
</evidence>
<dbReference type="UniPathway" id="UPA00085"/>
<name>A0A140L9K1_9FIRM</name>
<comment type="subunit">
    <text evidence="9 10">Homodimer. Probably interacts with PlsY.</text>
</comment>
<keyword evidence="2 10" id="KW-0963">Cytoplasm</keyword>
<comment type="function">
    <text evidence="10">Catalyzes the reversible formation of acyl-phosphate (acyl-PO(4)) from acyl-[acyl-carrier-protein] (acyl-ACP). This enzyme utilizes acyl-ACP as fatty acyl donor, but not acyl-CoA.</text>
</comment>
<evidence type="ECO:0000313" key="12">
    <source>
        <dbReference type="Proteomes" id="UP000070427"/>
    </source>
</evidence>
<dbReference type="Gene3D" id="3.40.718.10">
    <property type="entry name" value="Isopropylmalate Dehydrogenase"/>
    <property type="match status" value="1"/>
</dbReference>
<keyword evidence="11" id="KW-0012">Acyltransferase</keyword>
<evidence type="ECO:0000256" key="2">
    <source>
        <dbReference type="ARBA" id="ARBA00022490"/>
    </source>
</evidence>
<evidence type="ECO:0000256" key="4">
    <source>
        <dbReference type="ARBA" id="ARBA00022679"/>
    </source>
</evidence>
<dbReference type="Pfam" id="PF02504">
    <property type="entry name" value="FA_synthesis"/>
    <property type="match status" value="1"/>
</dbReference>
<dbReference type="FunCoup" id="A0A140L9K1">
    <property type="interactions" value="297"/>
</dbReference>
<evidence type="ECO:0000313" key="11">
    <source>
        <dbReference type="EMBL" id="KXG77226.1"/>
    </source>
</evidence>
<dbReference type="PANTHER" id="PTHR30100:SF1">
    <property type="entry name" value="PHOSPHATE ACYLTRANSFERASE"/>
    <property type="match status" value="1"/>
</dbReference>
<organism evidence="11 12">
    <name type="scientific">Fervidicola ferrireducens</name>
    <dbReference type="NCBI Taxonomy" id="520764"/>
    <lineage>
        <taxon>Bacteria</taxon>
        <taxon>Bacillati</taxon>
        <taxon>Bacillota</taxon>
        <taxon>Clostridia</taxon>
        <taxon>Thermosediminibacterales</taxon>
        <taxon>Thermosediminibacteraceae</taxon>
        <taxon>Fervidicola</taxon>
    </lineage>
</organism>
<evidence type="ECO:0000256" key="9">
    <source>
        <dbReference type="ARBA" id="ARBA00046608"/>
    </source>
</evidence>
<dbReference type="PATRIC" id="fig|520764.3.peg.1296"/>
<dbReference type="RefSeq" id="WP_066353230.1">
    <property type="nucleotide sequence ID" value="NZ_LOED01000013.1"/>
</dbReference>
<comment type="similarity">
    <text evidence="10">Belongs to the PlsX family.</text>
</comment>
<keyword evidence="7 10" id="KW-1208">Phospholipid metabolism</keyword>
<dbReference type="InterPro" id="IPR012281">
    <property type="entry name" value="Phospholipid_synth_PlsX-like"/>
</dbReference>
<evidence type="ECO:0000256" key="8">
    <source>
        <dbReference type="ARBA" id="ARBA00024069"/>
    </source>
</evidence>
<dbReference type="GO" id="GO:0006633">
    <property type="term" value="P:fatty acid biosynthetic process"/>
    <property type="evidence" value="ECO:0007669"/>
    <property type="project" value="UniProtKB-UniRule"/>
</dbReference>
<dbReference type="GO" id="GO:0005737">
    <property type="term" value="C:cytoplasm"/>
    <property type="evidence" value="ECO:0007669"/>
    <property type="project" value="UniProtKB-SubCell"/>
</dbReference>
<proteinExistence type="inferred from homology"/>
<dbReference type="InParanoid" id="A0A140L9K1"/>
<dbReference type="STRING" id="520764.AN618_12550"/>
<comment type="pathway">
    <text evidence="10">Lipid metabolism; phospholipid metabolism.</text>
</comment>
<dbReference type="GO" id="GO:0043811">
    <property type="term" value="F:phosphate:acyl-[acyl carrier protein] acyltransferase activity"/>
    <property type="evidence" value="ECO:0007669"/>
    <property type="project" value="UniProtKB-UniRule"/>
</dbReference>
<dbReference type="GO" id="GO:0008654">
    <property type="term" value="P:phospholipid biosynthetic process"/>
    <property type="evidence" value="ECO:0007669"/>
    <property type="project" value="UniProtKB-KW"/>
</dbReference>
<evidence type="ECO:0000256" key="6">
    <source>
        <dbReference type="ARBA" id="ARBA00023209"/>
    </source>
</evidence>
<dbReference type="HAMAP" id="MF_00019">
    <property type="entry name" value="PlsX"/>
    <property type="match status" value="1"/>
</dbReference>
<keyword evidence="6 10" id="KW-0594">Phospholipid biosynthesis</keyword>
<dbReference type="InterPro" id="IPR003664">
    <property type="entry name" value="FA_synthesis"/>
</dbReference>